<dbReference type="GO" id="GO:0006729">
    <property type="term" value="P:tetrahydrobiopterin biosynthetic process"/>
    <property type="evidence" value="ECO:0007669"/>
    <property type="project" value="InterPro"/>
</dbReference>
<dbReference type="InterPro" id="IPR036428">
    <property type="entry name" value="PCD_sf"/>
</dbReference>
<evidence type="ECO:0000256" key="2">
    <source>
        <dbReference type="ARBA" id="ARBA00006472"/>
    </source>
</evidence>
<organism evidence="7">
    <name type="scientific">Cryptomonas curvata</name>
    <dbReference type="NCBI Taxonomy" id="233186"/>
    <lineage>
        <taxon>Eukaryota</taxon>
        <taxon>Cryptophyceae</taxon>
        <taxon>Cryptomonadales</taxon>
        <taxon>Cryptomonadaceae</taxon>
        <taxon>Cryptomonas</taxon>
    </lineage>
</organism>
<comment type="similarity">
    <text evidence="2">Belongs to the pterin-4-alpha-carbinolamine dehydratase family.</text>
</comment>
<evidence type="ECO:0000313" key="7">
    <source>
        <dbReference type="EMBL" id="CAD8628492.1"/>
    </source>
</evidence>
<dbReference type="GO" id="GO:0008124">
    <property type="term" value="F:4-alpha-hydroxytetrahydrobiopterin dehydratase activity"/>
    <property type="evidence" value="ECO:0007669"/>
    <property type="project" value="UniProtKB-EC"/>
</dbReference>
<dbReference type="SUPFAM" id="SSF55248">
    <property type="entry name" value="PCD-like"/>
    <property type="match status" value="1"/>
</dbReference>
<dbReference type="PANTHER" id="PTHR12599:SF0">
    <property type="entry name" value="PTERIN-4-ALPHA-CARBINOLAMINE DEHYDRATASE"/>
    <property type="match status" value="1"/>
</dbReference>
<sequence>MATSRLARLPALLTPATRRYVPAFLSSRRLPLPLWSLSGRKLSGPAGPESKAPRQKCDPYEQGGRPLTLEQATPMLAQVPQWSLADDARVLERRWPSADLLSSSDFVHRIAVLSQNVGHSPLFLGLQSARGGRQAVTVRLSTPALGGLSYSDFLLALKIDFLAPPHTDAAP</sequence>
<evidence type="ECO:0000256" key="4">
    <source>
        <dbReference type="ARBA" id="ARBA00023239"/>
    </source>
</evidence>
<evidence type="ECO:0000256" key="3">
    <source>
        <dbReference type="ARBA" id="ARBA00013252"/>
    </source>
</evidence>
<feature type="region of interest" description="Disordered" evidence="6">
    <location>
        <begin position="42"/>
        <end position="62"/>
    </location>
</feature>
<dbReference type="InterPro" id="IPR001533">
    <property type="entry name" value="Pterin_deHydtase"/>
</dbReference>
<dbReference type="Pfam" id="PF01329">
    <property type="entry name" value="Pterin_4a"/>
    <property type="match status" value="1"/>
</dbReference>
<gene>
    <name evidence="7" type="ORF">CCUR1050_LOCUS6171</name>
</gene>
<name>A0A7S0M295_9CRYP</name>
<keyword evidence="4" id="KW-0456">Lyase</keyword>
<dbReference type="PANTHER" id="PTHR12599">
    <property type="entry name" value="PTERIN-4-ALPHA-CARBINOLAMINE DEHYDRATASE"/>
    <property type="match status" value="1"/>
</dbReference>
<protein>
    <recommendedName>
        <fullName evidence="3">4a-hydroxytetrahydrobiopterin dehydratase</fullName>
        <ecNumber evidence="3">4.2.1.96</ecNumber>
    </recommendedName>
    <alternativeName>
        <fullName evidence="5">4-alpha-hydroxy-tetrahydropterin dehydratase</fullName>
    </alternativeName>
</protein>
<evidence type="ECO:0000256" key="1">
    <source>
        <dbReference type="ARBA" id="ARBA00001554"/>
    </source>
</evidence>
<reference evidence="7" key="1">
    <citation type="submission" date="2021-01" db="EMBL/GenBank/DDBJ databases">
        <authorList>
            <person name="Corre E."/>
            <person name="Pelletier E."/>
            <person name="Niang G."/>
            <person name="Scheremetjew M."/>
            <person name="Finn R."/>
            <person name="Kale V."/>
            <person name="Holt S."/>
            <person name="Cochrane G."/>
            <person name="Meng A."/>
            <person name="Brown T."/>
            <person name="Cohen L."/>
        </authorList>
    </citation>
    <scope>NUCLEOTIDE SEQUENCE</scope>
    <source>
        <strain evidence="7">CCAP979/52</strain>
    </source>
</reference>
<proteinExistence type="inferred from homology"/>
<dbReference type="AlphaFoldDB" id="A0A7S0M295"/>
<comment type="catalytic activity">
    <reaction evidence="1">
        <text>(4aS,6R)-4a-hydroxy-L-erythro-5,6,7,8-tetrahydrobiopterin = (6R)-L-erythro-6,7-dihydrobiopterin + H2O</text>
        <dbReference type="Rhea" id="RHEA:11920"/>
        <dbReference type="ChEBI" id="CHEBI:15377"/>
        <dbReference type="ChEBI" id="CHEBI:15642"/>
        <dbReference type="ChEBI" id="CHEBI:43120"/>
        <dbReference type="EC" id="4.2.1.96"/>
    </reaction>
</comment>
<dbReference type="Gene3D" id="3.30.1360.20">
    <property type="entry name" value="Transcriptional coactivator/pterin dehydratase"/>
    <property type="match status" value="1"/>
</dbReference>
<evidence type="ECO:0000256" key="5">
    <source>
        <dbReference type="ARBA" id="ARBA00030497"/>
    </source>
</evidence>
<evidence type="ECO:0000256" key="6">
    <source>
        <dbReference type="SAM" id="MobiDB-lite"/>
    </source>
</evidence>
<dbReference type="EMBL" id="HBEZ01011222">
    <property type="protein sequence ID" value="CAD8628492.1"/>
    <property type="molecule type" value="Transcribed_RNA"/>
</dbReference>
<accession>A0A7S0M295</accession>
<dbReference type="EC" id="4.2.1.96" evidence="3"/>